<evidence type="ECO:0000256" key="1">
    <source>
        <dbReference type="ARBA" id="ARBA00004193"/>
    </source>
</evidence>
<dbReference type="InterPro" id="IPR023765">
    <property type="entry name" value="SBP_5_CS"/>
</dbReference>
<dbReference type="Gene3D" id="3.10.105.10">
    <property type="entry name" value="Dipeptide-binding Protein, Domain 3"/>
    <property type="match status" value="1"/>
</dbReference>
<dbReference type="PROSITE" id="PS51257">
    <property type="entry name" value="PROKAR_LIPOPROTEIN"/>
    <property type="match status" value="1"/>
</dbReference>
<evidence type="ECO:0000313" key="8">
    <source>
        <dbReference type="Proteomes" id="UP000713880"/>
    </source>
</evidence>
<dbReference type="PIRSF" id="PIRSF002741">
    <property type="entry name" value="MppA"/>
    <property type="match status" value="1"/>
</dbReference>
<dbReference type="PANTHER" id="PTHR30290">
    <property type="entry name" value="PERIPLASMIC BINDING COMPONENT OF ABC TRANSPORTER"/>
    <property type="match status" value="1"/>
</dbReference>
<dbReference type="Proteomes" id="UP000713880">
    <property type="component" value="Unassembled WGS sequence"/>
</dbReference>
<keyword evidence="4 5" id="KW-0732">Signal</keyword>
<feature type="signal peptide" evidence="5">
    <location>
        <begin position="1"/>
        <end position="19"/>
    </location>
</feature>
<dbReference type="GO" id="GO:1904680">
    <property type="term" value="F:peptide transmembrane transporter activity"/>
    <property type="evidence" value="ECO:0007669"/>
    <property type="project" value="TreeGrafter"/>
</dbReference>
<dbReference type="CDD" id="cd08504">
    <property type="entry name" value="PBP2_OppA"/>
    <property type="match status" value="1"/>
</dbReference>
<dbReference type="Gene3D" id="3.90.76.10">
    <property type="entry name" value="Dipeptide-binding Protein, Domain 1"/>
    <property type="match status" value="1"/>
</dbReference>
<dbReference type="GO" id="GO:0043190">
    <property type="term" value="C:ATP-binding cassette (ABC) transporter complex"/>
    <property type="evidence" value="ECO:0007669"/>
    <property type="project" value="InterPro"/>
</dbReference>
<dbReference type="EMBL" id="JACJLV010000047">
    <property type="protein sequence ID" value="MBM6827645.1"/>
    <property type="molecule type" value="Genomic_DNA"/>
</dbReference>
<dbReference type="PROSITE" id="PS01040">
    <property type="entry name" value="SBP_BACTERIAL_5"/>
    <property type="match status" value="1"/>
</dbReference>
<organism evidence="7 8">
    <name type="scientific">Mordavella massiliensis</name>
    <dbReference type="NCBI Taxonomy" id="1871024"/>
    <lineage>
        <taxon>Bacteria</taxon>
        <taxon>Bacillati</taxon>
        <taxon>Bacillota</taxon>
        <taxon>Clostridia</taxon>
        <taxon>Eubacteriales</taxon>
        <taxon>Clostridiaceae</taxon>
        <taxon>Mordavella</taxon>
    </lineage>
</organism>
<name>A0A938X4U1_9CLOT</name>
<keyword evidence="8" id="KW-1185">Reference proteome</keyword>
<dbReference type="SUPFAM" id="SSF53850">
    <property type="entry name" value="Periplasmic binding protein-like II"/>
    <property type="match status" value="1"/>
</dbReference>
<evidence type="ECO:0000256" key="5">
    <source>
        <dbReference type="SAM" id="SignalP"/>
    </source>
</evidence>
<dbReference type="InterPro" id="IPR000914">
    <property type="entry name" value="SBP_5_dom"/>
</dbReference>
<dbReference type="InterPro" id="IPR039424">
    <property type="entry name" value="SBP_5"/>
</dbReference>
<dbReference type="FunFam" id="3.90.76.10:FF:000001">
    <property type="entry name" value="Oligopeptide ABC transporter substrate-binding protein"/>
    <property type="match status" value="1"/>
</dbReference>
<dbReference type="GO" id="GO:0015833">
    <property type="term" value="P:peptide transport"/>
    <property type="evidence" value="ECO:0007669"/>
    <property type="project" value="TreeGrafter"/>
</dbReference>
<protein>
    <submittedName>
        <fullName evidence="7">Peptide ABC transporter substrate-binding protein</fullName>
    </submittedName>
</protein>
<gene>
    <name evidence="7" type="ORF">H6A13_11155</name>
</gene>
<feature type="domain" description="Solute-binding protein family 5" evidence="6">
    <location>
        <begin position="83"/>
        <end position="467"/>
    </location>
</feature>
<comment type="caution">
    <text evidence="7">The sequence shown here is derived from an EMBL/GenBank/DDBJ whole genome shotgun (WGS) entry which is preliminary data.</text>
</comment>
<evidence type="ECO:0000256" key="3">
    <source>
        <dbReference type="ARBA" id="ARBA00022448"/>
    </source>
</evidence>
<proteinExistence type="inferred from homology"/>
<dbReference type="RefSeq" id="WP_204909636.1">
    <property type="nucleotide sequence ID" value="NZ_JACJLV010000047.1"/>
</dbReference>
<comment type="subcellular location">
    <subcellularLocation>
        <location evidence="1">Cell membrane</location>
        <topology evidence="1">Lipid-anchor</topology>
    </subcellularLocation>
</comment>
<dbReference type="AlphaFoldDB" id="A0A938X4U1"/>
<keyword evidence="3" id="KW-0813">Transport</keyword>
<accession>A0A938X4U1</accession>
<dbReference type="Pfam" id="PF00496">
    <property type="entry name" value="SBP_bac_5"/>
    <property type="match status" value="1"/>
</dbReference>
<reference evidence="7" key="2">
    <citation type="journal article" date="2021" name="Sci. Rep.">
        <title>The distribution of antibiotic resistance genes in chicken gut microbiota commensals.</title>
        <authorList>
            <person name="Juricova H."/>
            <person name="Matiasovicova J."/>
            <person name="Kubasova T."/>
            <person name="Cejkova D."/>
            <person name="Rychlik I."/>
        </authorList>
    </citation>
    <scope>NUCLEOTIDE SEQUENCE</scope>
    <source>
        <strain evidence="7">An420c</strain>
    </source>
</reference>
<dbReference type="InterPro" id="IPR030678">
    <property type="entry name" value="Peptide/Ni-bd"/>
</dbReference>
<comment type="similarity">
    <text evidence="2">Belongs to the bacterial solute-binding protein 5 family.</text>
</comment>
<evidence type="ECO:0000256" key="4">
    <source>
        <dbReference type="ARBA" id="ARBA00022729"/>
    </source>
</evidence>
<evidence type="ECO:0000256" key="2">
    <source>
        <dbReference type="ARBA" id="ARBA00005695"/>
    </source>
</evidence>
<feature type="chain" id="PRO_5039555110" evidence="5">
    <location>
        <begin position="20"/>
        <end position="547"/>
    </location>
</feature>
<dbReference type="Gene3D" id="3.40.190.10">
    <property type="entry name" value="Periplasmic binding protein-like II"/>
    <property type="match status" value="1"/>
</dbReference>
<dbReference type="GO" id="GO:0042597">
    <property type="term" value="C:periplasmic space"/>
    <property type="evidence" value="ECO:0007669"/>
    <property type="project" value="UniProtKB-ARBA"/>
</dbReference>
<evidence type="ECO:0000313" key="7">
    <source>
        <dbReference type="EMBL" id="MBM6827645.1"/>
    </source>
</evidence>
<reference evidence="7" key="1">
    <citation type="submission" date="2020-08" db="EMBL/GenBank/DDBJ databases">
        <authorList>
            <person name="Cejkova D."/>
            <person name="Kubasova T."/>
            <person name="Jahodarova E."/>
            <person name="Rychlik I."/>
        </authorList>
    </citation>
    <scope>NUCLEOTIDE SEQUENCE</scope>
    <source>
        <strain evidence="7">An420c</strain>
    </source>
</reference>
<dbReference type="PANTHER" id="PTHR30290:SF10">
    <property type="entry name" value="PERIPLASMIC OLIGOPEPTIDE-BINDING PROTEIN-RELATED"/>
    <property type="match status" value="1"/>
</dbReference>
<sequence length="547" mass="60561">MKKKVLAVLLTAAMTATLAAGCGVPGGGGSDDGGSGDGSGEKVFRYSTRTEPTTLDPTKGNCIPDNEIQHALTEGLVRNTGGEVEPGIAEEWEVSEDGLTYTFHLREDAKWSDGEPITANDYVYSWQRLLNPETAAPYAFIGEYIKNGLAVEKGEMDPSELGVVAEDDQTLVVTLEHPTEYFLSLIGSSGQFAPLRQDVVEEYGTDFAADAEKNVYSGPYVLTSSENQQWIFEPNEEYWNRDAINLDRVELTYVQNQDTALAMYESGDLDYSELPSASVQNYEDTAEVFRNGNVDYFYYNLDCGNPAMANTNFRLALNYALNRNEYNTLVNNDLFVPSTGLAFSGLADNGSTWGENSTLEGYPLDGDEEAAKEYLDTALSELGMSDPSEITVTITTTDNESAKKQAEVVQEMWTKALGINVQIEQITYAEVLTRHSTGDFEIAWGGWGSDYDDAYSYLELFKSDSAYNYSNYANAEVDELLNASQNETDAAKRSEMLHQAEQIIIDEAAFLPQAEREVYYLMDEDVTGVEFFHCAVNIDWVYADITE</sequence>
<evidence type="ECO:0000259" key="6">
    <source>
        <dbReference type="Pfam" id="PF00496"/>
    </source>
</evidence>